<dbReference type="OMA" id="IHRKIPE"/>
<dbReference type="EMBL" id="HE601012">
    <property type="protein sequence ID" value="CAP37492.2"/>
    <property type="molecule type" value="Genomic_DNA"/>
</dbReference>
<feature type="region of interest" description="Disordered" evidence="1">
    <location>
        <begin position="346"/>
        <end position="403"/>
    </location>
</feature>
<reference evidence="3 4" key="2">
    <citation type="journal article" date="2011" name="PLoS Genet.">
        <title>Caenorhabditis briggsae recombinant inbred line genotypes reveal inter-strain incompatibility and the evolution of recombination.</title>
        <authorList>
            <person name="Ross J.A."/>
            <person name="Koboldt D.C."/>
            <person name="Staisch J.E."/>
            <person name="Chamberlin H.M."/>
            <person name="Gupta B.P."/>
            <person name="Miller R.D."/>
            <person name="Baird S.E."/>
            <person name="Haag E.S."/>
        </authorList>
    </citation>
    <scope>NUCLEOTIDE SEQUENCE [LARGE SCALE GENOMIC DNA]</scope>
    <source>
        <strain evidence="3 4">AF16</strain>
    </source>
</reference>
<sequence>MNSQVIPVVTLNMKKLKSVYLSVDMEYDNRKNAALAILSKLSRDLLETCKAFGGCLAIPQRDLCTILLTIDPENLKNEVLVDFLEKQMIKIKMECDCDTLSIESSLPFGVFYFMEKVGWFRIGECFVQGDFLSWNHTNLPRIRNFVVQKTLSNFSKFLEIMTHCSERGNVYIKLTAEFVRIHPFKHYILDSDERFTELHSGPISRKIRRPRWISCLPKLGKGQIVKIHRKIPEDAPFENYTQMMSYWKKTYGYNLPNSEPEVYDDIQFHNGQSMLYPWYCILTGTPEVLPIRANSNVTKNALATFLKALKEAGIEICGHKIGSESQDCLAVKSYMDVMSMQPNSNLPKIQKVSRSQPSTSSNLAPVRKIYPKIPMKRTASSDASTSSPNPQKRKRPGFTFSVD</sequence>
<dbReference type="InParanoid" id="A8XXX3"/>
<feature type="compositionally biased region" description="Polar residues" evidence="1">
    <location>
        <begin position="378"/>
        <end position="390"/>
    </location>
</feature>
<reference evidence="3 4" key="1">
    <citation type="journal article" date="2003" name="PLoS Biol.">
        <title>The genome sequence of Caenorhabditis briggsae: a platform for comparative genomics.</title>
        <authorList>
            <person name="Stein L.D."/>
            <person name="Bao Z."/>
            <person name="Blasiar D."/>
            <person name="Blumenthal T."/>
            <person name="Brent M.R."/>
            <person name="Chen N."/>
            <person name="Chinwalla A."/>
            <person name="Clarke L."/>
            <person name="Clee C."/>
            <person name="Coghlan A."/>
            <person name="Coulson A."/>
            <person name="D'Eustachio P."/>
            <person name="Fitch D.H."/>
            <person name="Fulton L.A."/>
            <person name="Fulton R.E."/>
            <person name="Griffiths-Jones S."/>
            <person name="Harris T.W."/>
            <person name="Hillier L.W."/>
            <person name="Kamath R."/>
            <person name="Kuwabara P.E."/>
            <person name="Mardis E.R."/>
            <person name="Marra M.A."/>
            <person name="Miner T.L."/>
            <person name="Minx P."/>
            <person name="Mullikin J.C."/>
            <person name="Plumb R.W."/>
            <person name="Rogers J."/>
            <person name="Schein J.E."/>
            <person name="Sohrmann M."/>
            <person name="Spieth J."/>
            <person name="Stajich J.E."/>
            <person name="Wei C."/>
            <person name="Willey D."/>
            <person name="Wilson R.K."/>
            <person name="Durbin R."/>
            <person name="Waterston R.H."/>
        </authorList>
    </citation>
    <scope>NUCLEOTIDE SEQUENCE [LARGE SCALE GENOMIC DNA]</scope>
    <source>
        <strain evidence="3 4">AF16</strain>
    </source>
</reference>
<feature type="compositionally biased region" description="Polar residues" evidence="1">
    <location>
        <begin position="346"/>
        <end position="363"/>
    </location>
</feature>
<organism evidence="3 4">
    <name type="scientific">Caenorhabditis briggsae</name>
    <dbReference type="NCBI Taxonomy" id="6238"/>
    <lineage>
        <taxon>Eukaryota</taxon>
        <taxon>Metazoa</taxon>
        <taxon>Ecdysozoa</taxon>
        <taxon>Nematoda</taxon>
        <taxon>Chromadorea</taxon>
        <taxon>Rhabditida</taxon>
        <taxon>Rhabditina</taxon>
        <taxon>Rhabditomorpha</taxon>
        <taxon>Rhabditoidea</taxon>
        <taxon>Rhabditidae</taxon>
        <taxon>Peloderinae</taxon>
        <taxon>Caenorhabditis</taxon>
    </lineage>
</organism>
<protein>
    <submittedName>
        <fullName evidence="3">Protein CBG20490</fullName>
    </submittedName>
</protein>
<dbReference type="KEGG" id="cbr:CBG_20490"/>
<keyword evidence="4" id="KW-1185">Reference proteome</keyword>
<proteinExistence type="predicted"/>
<evidence type="ECO:0000313" key="5">
    <source>
        <dbReference type="WormBase" id="CBG20490"/>
    </source>
</evidence>
<dbReference type="InterPro" id="IPR031643">
    <property type="entry name" value="DUF4708"/>
</dbReference>
<dbReference type="STRING" id="6238.A8XXX3"/>
<dbReference type="GeneID" id="8588601"/>
<evidence type="ECO:0000313" key="3">
    <source>
        <dbReference type="EMBL" id="CAP37492.2"/>
    </source>
</evidence>
<dbReference type="CTD" id="8588601"/>
<dbReference type="PANTHER" id="PTHR28495">
    <property type="entry name" value="HYPOTHETICAL PROTEIN LOC100359752"/>
    <property type="match status" value="1"/>
</dbReference>
<dbReference type="HOGENOM" id="CLU_726150_0_0_1"/>
<evidence type="ECO:0000256" key="1">
    <source>
        <dbReference type="SAM" id="MobiDB-lite"/>
    </source>
</evidence>
<dbReference type="AlphaFoldDB" id="A8XXX3"/>
<dbReference type="Pfam" id="PF15813">
    <property type="entry name" value="DUF4708"/>
    <property type="match status" value="1"/>
</dbReference>
<dbReference type="WormBase" id="CBG20490">
    <property type="protein sequence ID" value="CBP38661"/>
    <property type="gene ID" value="WBGene00039463"/>
</dbReference>
<dbReference type="RefSeq" id="XP_045097061.1">
    <property type="nucleotide sequence ID" value="XM_045236659.1"/>
</dbReference>
<accession>A8XXX3</accession>
<dbReference type="PANTHER" id="PTHR28495:SF1">
    <property type="entry name" value="GENE, 17266-RELATED"/>
    <property type="match status" value="1"/>
</dbReference>
<evidence type="ECO:0000313" key="4">
    <source>
        <dbReference type="Proteomes" id="UP000008549"/>
    </source>
</evidence>
<gene>
    <name evidence="3 5" type="ORF">CBG20490</name>
    <name evidence="3" type="ORF">CBG_20490</name>
</gene>
<evidence type="ECO:0000259" key="2">
    <source>
        <dbReference type="Pfam" id="PF15813"/>
    </source>
</evidence>
<dbReference type="Proteomes" id="UP000008549">
    <property type="component" value="Unassembled WGS sequence"/>
</dbReference>
<name>A8XXX3_CAEBR</name>
<feature type="domain" description="DUF4708" evidence="2">
    <location>
        <begin position="12"/>
        <end position="282"/>
    </location>
</feature>
<dbReference type="eggNOG" id="KOG3815">
    <property type="taxonomic scope" value="Eukaryota"/>
</dbReference>